<accession>L9XT65</accession>
<gene>
    <name evidence="1" type="ORF">C492_04390</name>
</gene>
<evidence type="ECO:0000313" key="2">
    <source>
        <dbReference type="Proteomes" id="UP000011531"/>
    </source>
</evidence>
<name>L9XT65_9EURY</name>
<dbReference type="AlphaFoldDB" id="L9XT65"/>
<keyword evidence="2" id="KW-1185">Reference proteome</keyword>
<dbReference type="Proteomes" id="UP000011531">
    <property type="component" value="Unassembled WGS sequence"/>
</dbReference>
<dbReference type="EMBL" id="AOIA01000031">
    <property type="protein sequence ID" value="ELY64742.1"/>
    <property type="molecule type" value="Genomic_DNA"/>
</dbReference>
<organism evidence="1 2">
    <name type="scientific">Natronococcus jeotgali DSM 18795</name>
    <dbReference type="NCBI Taxonomy" id="1227498"/>
    <lineage>
        <taxon>Archaea</taxon>
        <taxon>Methanobacteriati</taxon>
        <taxon>Methanobacteriota</taxon>
        <taxon>Stenosarchaea group</taxon>
        <taxon>Halobacteria</taxon>
        <taxon>Halobacteriales</taxon>
        <taxon>Natrialbaceae</taxon>
        <taxon>Natronococcus</taxon>
    </lineage>
</organism>
<reference evidence="1 2" key="1">
    <citation type="journal article" date="2014" name="PLoS Genet.">
        <title>Phylogenetically driven sequencing of extremely halophilic archaea reveals strategies for static and dynamic osmo-response.</title>
        <authorList>
            <person name="Becker E.A."/>
            <person name="Seitzer P.M."/>
            <person name="Tritt A."/>
            <person name="Larsen D."/>
            <person name="Krusor M."/>
            <person name="Yao A.I."/>
            <person name="Wu D."/>
            <person name="Madern D."/>
            <person name="Eisen J.A."/>
            <person name="Darling A.E."/>
            <person name="Facciotti M.T."/>
        </authorList>
    </citation>
    <scope>NUCLEOTIDE SEQUENCE [LARGE SCALE GENOMIC DNA]</scope>
    <source>
        <strain evidence="1 2">DSM 18795</strain>
    </source>
</reference>
<evidence type="ECO:0000313" key="1">
    <source>
        <dbReference type="EMBL" id="ELY64742.1"/>
    </source>
</evidence>
<proteinExistence type="predicted"/>
<dbReference type="STRING" id="1227498.C492_04390"/>
<sequence length="82" mass="9085">MIGHVVGSPFSVIQRSVGLVIVHIISHTTETSVYSRYHVLFQIYNRKRDHSDSGDIPMLQYIEAGYDGDTLSGSLSVEIGSF</sequence>
<comment type="caution">
    <text evidence="1">The sequence shown here is derived from an EMBL/GenBank/DDBJ whole genome shotgun (WGS) entry which is preliminary data.</text>
</comment>
<protein>
    <submittedName>
        <fullName evidence="1">Uncharacterized protein</fullName>
    </submittedName>
</protein>